<evidence type="ECO:0000259" key="2">
    <source>
        <dbReference type="Pfam" id="PF26460"/>
    </source>
</evidence>
<reference evidence="3" key="1">
    <citation type="submission" date="2024-09" db="EMBL/GenBank/DDBJ databases">
        <authorList>
            <person name="Sun Q."/>
        </authorList>
    </citation>
    <scope>NUCLEOTIDE SEQUENCE [LARGE SCALE GENOMIC DNA]</scope>
    <source>
        <strain evidence="3">JCM 31273</strain>
    </source>
</reference>
<evidence type="ECO:0000256" key="1">
    <source>
        <dbReference type="SAM" id="MobiDB-lite"/>
    </source>
</evidence>
<keyword evidence="4" id="KW-1185">Reference proteome</keyword>
<dbReference type="GeneID" id="67212996"/>
<comment type="caution">
    <text evidence="3">The sequence shown here is derived from an EMBL/GenBank/DDBJ whole genome shotgun (WGS) entry which is preliminary data.</text>
</comment>
<dbReference type="RefSeq" id="WP_222923985.1">
    <property type="nucleotide sequence ID" value="NZ_CP082289.1"/>
</dbReference>
<name>A0ABD5MJH7_9EURY</name>
<dbReference type="AlphaFoldDB" id="A0ABD5MJH7"/>
<dbReference type="Proteomes" id="UP001589595">
    <property type="component" value="Unassembled WGS sequence"/>
</dbReference>
<accession>A0ABD5MJH7</accession>
<proteinExistence type="predicted"/>
<feature type="domain" description="DUF8139" evidence="2">
    <location>
        <begin position="10"/>
        <end position="80"/>
    </location>
</feature>
<evidence type="ECO:0000313" key="3">
    <source>
        <dbReference type="EMBL" id="MFB9823647.1"/>
    </source>
</evidence>
<dbReference type="InterPro" id="IPR058452">
    <property type="entry name" value="DUF8139"/>
</dbReference>
<protein>
    <recommendedName>
        <fullName evidence="2">DUF8139 domain-containing protein</fullName>
    </recommendedName>
</protein>
<sequence length="82" mass="9482">MEDIPQTADEPYSRGDEVRVYLGPDDPDSRHHGKTGTVVDVLEDSFAEETERNLDSYSYRIEVDGRELDVWFRHRDLVPETG</sequence>
<gene>
    <name evidence="3" type="ORF">ACFFOL_05535</name>
</gene>
<organism evidence="3 4">
    <name type="scientific">Halobaculum roseum</name>
    <dbReference type="NCBI Taxonomy" id="2175149"/>
    <lineage>
        <taxon>Archaea</taxon>
        <taxon>Methanobacteriati</taxon>
        <taxon>Methanobacteriota</taxon>
        <taxon>Stenosarchaea group</taxon>
        <taxon>Halobacteria</taxon>
        <taxon>Halobacteriales</taxon>
        <taxon>Haloferacaceae</taxon>
        <taxon>Halobaculum</taxon>
    </lineage>
</organism>
<evidence type="ECO:0000313" key="4">
    <source>
        <dbReference type="Proteomes" id="UP001589595"/>
    </source>
</evidence>
<dbReference type="Pfam" id="PF26460">
    <property type="entry name" value="DUF8139"/>
    <property type="match status" value="1"/>
</dbReference>
<feature type="region of interest" description="Disordered" evidence="1">
    <location>
        <begin position="1"/>
        <end position="35"/>
    </location>
</feature>
<dbReference type="EMBL" id="JBHMAJ010000004">
    <property type="protein sequence ID" value="MFB9823647.1"/>
    <property type="molecule type" value="Genomic_DNA"/>
</dbReference>